<dbReference type="NCBIfam" id="NF004226">
    <property type="entry name" value="PRK05673.1"/>
    <property type="match status" value="1"/>
</dbReference>
<keyword evidence="7" id="KW-0235">DNA replication</keyword>
<dbReference type="InterPro" id="IPR004365">
    <property type="entry name" value="NA-bd_OB_tRNA"/>
</dbReference>
<dbReference type="InterPro" id="IPR041931">
    <property type="entry name" value="DNA_pol3_alpha_thumb_dom"/>
</dbReference>
<dbReference type="Pfam" id="PF01336">
    <property type="entry name" value="tRNA_anti-codon"/>
    <property type="match status" value="1"/>
</dbReference>
<dbReference type="InterPro" id="IPR040982">
    <property type="entry name" value="DNA_pol3_finger"/>
</dbReference>
<dbReference type="SMART" id="SM00481">
    <property type="entry name" value="POLIIIAc"/>
    <property type="match status" value="1"/>
</dbReference>
<dbReference type="GO" id="GO:0003676">
    <property type="term" value="F:nucleic acid binding"/>
    <property type="evidence" value="ECO:0007669"/>
    <property type="project" value="InterPro"/>
</dbReference>
<name>A0A8D5ZLX3_9BACL</name>
<dbReference type="KEGG" id="pabs:JIR001_08280"/>
<dbReference type="InterPro" id="IPR012340">
    <property type="entry name" value="NA-bd_OB-fold"/>
</dbReference>
<dbReference type="Pfam" id="PF14579">
    <property type="entry name" value="HHH_6"/>
    <property type="match status" value="1"/>
</dbReference>
<dbReference type="PANTHER" id="PTHR32294">
    <property type="entry name" value="DNA POLYMERASE III SUBUNIT ALPHA"/>
    <property type="match status" value="1"/>
</dbReference>
<dbReference type="Pfam" id="PF02811">
    <property type="entry name" value="PHP"/>
    <property type="match status" value="1"/>
</dbReference>
<comment type="subcellular location">
    <subcellularLocation>
        <location evidence="1">Cytoplasm</location>
    </subcellularLocation>
</comment>
<evidence type="ECO:0000256" key="1">
    <source>
        <dbReference type="ARBA" id="ARBA00004496"/>
    </source>
</evidence>
<comment type="catalytic activity">
    <reaction evidence="10">
        <text>DNA(n) + a 2'-deoxyribonucleoside 5'-triphosphate = DNA(n+1) + diphosphate</text>
        <dbReference type="Rhea" id="RHEA:22508"/>
        <dbReference type="Rhea" id="RHEA-COMP:17339"/>
        <dbReference type="Rhea" id="RHEA-COMP:17340"/>
        <dbReference type="ChEBI" id="CHEBI:33019"/>
        <dbReference type="ChEBI" id="CHEBI:61560"/>
        <dbReference type="ChEBI" id="CHEBI:173112"/>
        <dbReference type="EC" id="2.7.7.7"/>
    </reaction>
</comment>
<dbReference type="SUPFAM" id="SSF89550">
    <property type="entry name" value="PHP domain-like"/>
    <property type="match status" value="1"/>
</dbReference>
<evidence type="ECO:0000256" key="3">
    <source>
        <dbReference type="ARBA" id="ARBA00012417"/>
    </source>
</evidence>
<dbReference type="CDD" id="cd04485">
    <property type="entry name" value="DnaE_OBF"/>
    <property type="match status" value="1"/>
</dbReference>
<dbReference type="Proteomes" id="UP000677436">
    <property type="component" value="Chromosome"/>
</dbReference>
<feature type="domain" description="Polymerase/histidinol phosphatase N-terminal" evidence="11">
    <location>
        <begin position="6"/>
        <end position="73"/>
    </location>
</feature>
<dbReference type="GO" id="GO:0008408">
    <property type="term" value="F:3'-5' exonuclease activity"/>
    <property type="evidence" value="ECO:0007669"/>
    <property type="project" value="InterPro"/>
</dbReference>
<evidence type="ECO:0000256" key="7">
    <source>
        <dbReference type="ARBA" id="ARBA00022705"/>
    </source>
</evidence>
<evidence type="ECO:0000256" key="10">
    <source>
        <dbReference type="ARBA" id="ARBA00049244"/>
    </source>
</evidence>
<dbReference type="GO" id="GO:0003887">
    <property type="term" value="F:DNA-directed DNA polymerase activity"/>
    <property type="evidence" value="ECO:0007669"/>
    <property type="project" value="UniProtKB-KW"/>
</dbReference>
<sequence>MNTSFVHLHVHTEYSLLDGAARIDALVEEARRLGMPALAITDHGAMYGVVPFYEACRSAGIKPIIGCECYLTDGDLHERPSPREHRMYHLLLIAKNNEGYRNLMKLSTIAHLEGFHYKPRIDKRVLRELSGGLIATSSCLAGEIPQAILQDRYSDARRLAREYLEIFGEGHFFLELQDHRMPEQQKVNRFLIELSRETGIPLIATNDVHYLRQEDHGVHDCLLCIGTGRRLADEDRMRFPSDQFYLKSPEEMCRLFAHVPEALANTVRIAEQCHVEIPLGQRLLPRFPVPDEETAASYLRKLCERGLRERYGTPTAEAKQRLNYELSVIERMGFSDYFLIVWDFVRFAREQGIMTGPGRGSAAGSLVSYVLRITDIDPIRYGLLFERFLNPERVSMPDIDIDFDYERRDEVIAYVTRKYGADRVAQIITFGTMAPRAAVRDVGRVMGLPYADVDRAAKLIPAAPGMTLEKAFAAEPRLQQLCNDHPRIAELMKVVRKVEGLPRHASTHAAGVVIADQPLTAHTPLQEGHDGGRLTQYPMEVLERIGLLKADFLGLRNLTVIGRAIELIRKHHGKAIDFSRMSYDDPQTYALLSRGETTGVFQLESAGMRKVLRELKPSHFEDLIAVLALYRPGPMDQIPRFIRAKHGLEKVQYPHPDLEPILRDTYGIIVYQEQIMQIAAKMAGFTLGQADLLRRAVSKKNRTLLDEQRTAFVKGCVANGYDEKTGEKVYDLIVRFADYGFNRSHSAAYAVLAYQTAFLKAHYPLEYMAALLTTVMGSHGKMAEYIEECRRMGIEVRLPDVNRSAAAFSVEDGAIRFGLAAVKHVGKGAIRTLIREREKRPFRDLFDLCARVDLRVCNRRVLEALIQCGAMDTFPGHRAQWLAMLDEAMEYGTSVQKSRSEDQLGLFGDEEPEGPRTRFSYDNVTPFSEKEKLELERELLGLYVSGHPLQPYRRLIEAYATHTAAQLDECRESETVTVAGVITEVKPITTKRGEAMAFAQIEERGVQVEVVLFPRVLERYRASVRLDRLVLVTGRVNHHENGVKILADKVEELEVLAQRPDAAKKTENRRAYIRIPADREEKSRLEALKRVLLAHRGEVPVYLYYERTRKVLALPTDKFGIDPTDECRTQIEAILGKHAFQIVRRSGTLSPSGA</sequence>
<dbReference type="Pfam" id="PF17657">
    <property type="entry name" value="DNA_pol3_finger"/>
    <property type="match status" value="1"/>
</dbReference>
<evidence type="ECO:0000313" key="13">
    <source>
        <dbReference type="Proteomes" id="UP000677436"/>
    </source>
</evidence>
<evidence type="ECO:0000256" key="8">
    <source>
        <dbReference type="ARBA" id="ARBA00022932"/>
    </source>
</evidence>
<gene>
    <name evidence="12" type="ORF">JIR001_08280</name>
</gene>
<dbReference type="Gene3D" id="3.20.20.140">
    <property type="entry name" value="Metal-dependent hydrolases"/>
    <property type="match status" value="1"/>
</dbReference>
<dbReference type="Pfam" id="PF07733">
    <property type="entry name" value="DNA_pol3_alpha"/>
    <property type="match status" value="1"/>
</dbReference>
<dbReference type="InterPro" id="IPR003141">
    <property type="entry name" value="Pol/His_phosphatase_N"/>
</dbReference>
<proteinExistence type="inferred from homology"/>
<evidence type="ECO:0000313" key="12">
    <source>
        <dbReference type="EMBL" id="BCU81045.1"/>
    </source>
</evidence>
<dbReference type="CDD" id="cd12113">
    <property type="entry name" value="PHP_PolIIIA_DnaE3"/>
    <property type="match status" value="1"/>
</dbReference>
<dbReference type="InterPro" id="IPR004805">
    <property type="entry name" value="DnaE2/DnaE/PolC"/>
</dbReference>
<evidence type="ECO:0000256" key="5">
    <source>
        <dbReference type="ARBA" id="ARBA00022679"/>
    </source>
</evidence>
<protein>
    <recommendedName>
        <fullName evidence="4">DNA polymerase III subunit alpha</fullName>
        <ecNumber evidence="3">2.7.7.7</ecNumber>
    </recommendedName>
</protein>
<dbReference type="InterPro" id="IPR016195">
    <property type="entry name" value="Pol/histidinol_Pase-like"/>
</dbReference>
<keyword evidence="13" id="KW-1185">Reference proteome</keyword>
<dbReference type="Gene3D" id="2.40.50.140">
    <property type="entry name" value="Nucleic acid-binding proteins"/>
    <property type="match status" value="1"/>
</dbReference>
<dbReference type="GO" id="GO:0006260">
    <property type="term" value="P:DNA replication"/>
    <property type="evidence" value="ECO:0007669"/>
    <property type="project" value="UniProtKB-KW"/>
</dbReference>
<evidence type="ECO:0000256" key="4">
    <source>
        <dbReference type="ARBA" id="ARBA00019114"/>
    </source>
</evidence>
<comment type="similarity">
    <text evidence="2">Belongs to the DNA polymerase type-C family. DnaE subfamily.</text>
</comment>
<evidence type="ECO:0000259" key="11">
    <source>
        <dbReference type="SMART" id="SM00481"/>
    </source>
</evidence>
<dbReference type="Gene3D" id="1.10.150.870">
    <property type="match status" value="1"/>
</dbReference>
<dbReference type="NCBIfam" id="NF005298">
    <property type="entry name" value="PRK06826.1"/>
    <property type="match status" value="1"/>
</dbReference>
<dbReference type="NCBIfam" id="TIGR00594">
    <property type="entry name" value="polc"/>
    <property type="match status" value="1"/>
</dbReference>
<evidence type="ECO:0000256" key="6">
    <source>
        <dbReference type="ARBA" id="ARBA00022695"/>
    </source>
</evidence>
<evidence type="ECO:0000256" key="9">
    <source>
        <dbReference type="ARBA" id="ARBA00025611"/>
    </source>
</evidence>
<dbReference type="PANTHER" id="PTHR32294:SF0">
    <property type="entry name" value="DNA POLYMERASE III SUBUNIT ALPHA"/>
    <property type="match status" value="1"/>
</dbReference>
<dbReference type="InterPro" id="IPR004013">
    <property type="entry name" value="PHP_dom"/>
</dbReference>
<keyword evidence="6" id="KW-0548">Nucleotidyltransferase</keyword>
<dbReference type="InterPro" id="IPR011708">
    <property type="entry name" value="DNA_pol3_alpha_NTPase_dom"/>
</dbReference>
<dbReference type="GO" id="GO:0005737">
    <property type="term" value="C:cytoplasm"/>
    <property type="evidence" value="ECO:0007669"/>
    <property type="project" value="UniProtKB-SubCell"/>
</dbReference>
<dbReference type="EMBL" id="AP024601">
    <property type="protein sequence ID" value="BCU81045.1"/>
    <property type="molecule type" value="Genomic_DNA"/>
</dbReference>
<dbReference type="Gene3D" id="1.10.10.1600">
    <property type="entry name" value="Bacterial DNA polymerase III alpha subunit, thumb domain"/>
    <property type="match status" value="1"/>
</dbReference>
<dbReference type="EC" id="2.7.7.7" evidence="3"/>
<accession>A0A8D5ZLX3</accession>
<keyword evidence="5" id="KW-0808">Transferase</keyword>
<dbReference type="InterPro" id="IPR029460">
    <property type="entry name" value="DNAPol_HHH"/>
</dbReference>
<dbReference type="AlphaFoldDB" id="A0A8D5ZLX3"/>
<keyword evidence="8 12" id="KW-0239">DNA-directed DNA polymerase</keyword>
<reference evidence="12" key="1">
    <citation type="journal article" date="2013" name="Int. J. Syst. Evol. Microbiol.">
        <title>Polycladomyces abyssicola gen. nov., sp. nov., a thermophilic filamentous bacterium isolated from hemipelagic sediment.</title>
        <authorList>
            <person name="Tsubouchi T."/>
            <person name="Shimane Y."/>
            <person name="Mori K."/>
            <person name="Usui K."/>
            <person name="Hiraki T."/>
            <person name="Tame A."/>
            <person name="Uematsu K."/>
            <person name="Maruyama T."/>
            <person name="Hatada Y."/>
        </authorList>
    </citation>
    <scope>NUCLEOTIDE SEQUENCE</scope>
    <source>
        <strain evidence="12">JIR-001</strain>
    </source>
</reference>
<reference evidence="12" key="2">
    <citation type="journal article" date="2021" name="Microbiol. Resour. Announc.">
        <title>Complete Genome Sequence of Polycladomyces abyssicola JIR-001T, Isolated from Hemipelagic Sediment in Deep Seawater.</title>
        <authorList>
            <person name="Tsubouchi T."/>
            <person name="Kaneko Y."/>
        </authorList>
    </citation>
    <scope>NUCLEOTIDE SEQUENCE</scope>
    <source>
        <strain evidence="12">JIR-001</strain>
    </source>
</reference>
<evidence type="ECO:0000256" key="2">
    <source>
        <dbReference type="ARBA" id="ARBA00009496"/>
    </source>
</evidence>
<comment type="function">
    <text evidence="9">DNA polymerase III is a complex, multichain enzyme responsible for most of the replicative synthesis in bacteria. This DNA polymerase also exhibits 3' to 5' exonuclease activity. The alpha chain is the DNA polymerase.</text>
</comment>
<dbReference type="RefSeq" id="WP_212774328.1">
    <property type="nucleotide sequence ID" value="NZ_AP024601.1"/>
</dbReference>
<organism evidence="12 13">
    <name type="scientific">Polycladomyces abyssicola</name>
    <dbReference type="NCBI Taxonomy" id="1125966"/>
    <lineage>
        <taxon>Bacteria</taxon>
        <taxon>Bacillati</taxon>
        <taxon>Bacillota</taxon>
        <taxon>Bacilli</taxon>
        <taxon>Bacillales</taxon>
        <taxon>Thermoactinomycetaceae</taxon>
        <taxon>Polycladomyces</taxon>
    </lineage>
</organism>